<keyword evidence="4" id="KW-1003">Cell membrane</keyword>
<organism evidence="13 14">
    <name type="scientific">Dysgonomonas alginatilytica</name>
    <dbReference type="NCBI Taxonomy" id="1605892"/>
    <lineage>
        <taxon>Bacteria</taxon>
        <taxon>Pseudomonadati</taxon>
        <taxon>Bacteroidota</taxon>
        <taxon>Bacteroidia</taxon>
        <taxon>Bacteroidales</taxon>
        <taxon>Dysgonomonadaceae</taxon>
        <taxon>Dysgonomonas</taxon>
    </lineage>
</organism>
<feature type="transmembrane region" description="Helical" evidence="11">
    <location>
        <begin position="38"/>
        <end position="58"/>
    </location>
</feature>
<reference evidence="13 14" key="1">
    <citation type="submission" date="2018-03" db="EMBL/GenBank/DDBJ databases">
        <title>Genomic Encyclopedia of Archaeal and Bacterial Type Strains, Phase II (KMG-II): from individual species to whole genera.</title>
        <authorList>
            <person name="Goeker M."/>
        </authorList>
    </citation>
    <scope>NUCLEOTIDE SEQUENCE [LARGE SCALE GENOMIC DNA]</scope>
    <source>
        <strain evidence="13 14">DSM 100214</strain>
    </source>
</reference>
<evidence type="ECO:0000256" key="5">
    <source>
        <dbReference type="ARBA" id="ARBA00022519"/>
    </source>
</evidence>
<dbReference type="GO" id="GO:0098797">
    <property type="term" value="C:plasma membrane protein complex"/>
    <property type="evidence" value="ECO:0007669"/>
    <property type="project" value="TreeGrafter"/>
</dbReference>
<evidence type="ECO:0000256" key="11">
    <source>
        <dbReference type="SAM" id="Phobius"/>
    </source>
</evidence>
<feature type="domain" description="TonB C-terminal" evidence="12">
    <location>
        <begin position="186"/>
        <end position="277"/>
    </location>
</feature>
<evidence type="ECO:0000256" key="6">
    <source>
        <dbReference type="ARBA" id="ARBA00022692"/>
    </source>
</evidence>
<keyword evidence="14" id="KW-1185">Reference proteome</keyword>
<dbReference type="InterPro" id="IPR006260">
    <property type="entry name" value="TonB/TolA_C"/>
</dbReference>
<dbReference type="Pfam" id="PF03544">
    <property type="entry name" value="TonB_C"/>
    <property type="match status" value="1"/>
</dbReference>
<dbReference type="Gene3D" id="3.30.1150.10">
    <property type="match status" value="1"/>
</dbReference>
<evidence type="ECO:0000256" key="4">
    <source>
        <dbReference type="ARBA" id="ARBA00022475"/>
    </source>
</evidence>
<comment type="subcellular location">
    <subcellularLocation>
        <location evidence="1">Cell inner membrane</location>
        <topology evidence="1">Single-pass membrane protein</topology>
        <orientation evidence="1">Periplasmic side</orientation>
    </subcellularLocation>
</comment>
<dbReference type="InterPro" id="IPR051045">
    <property type="entry name" value="TonB-dependent_transducer"/>
</dbReference>
<dbReference type="PANTHER" id="PTHR33446:SF2">
    <property type="entry name" value="PROTEIN TONB"/>
    <property type="match status" value="1"/>
</dbReference>
<keyword evidence="8 11" id="KW-1133">Transmembrane helix</keyword>
<feature type="region of interest" description="Disordered" evidence="10">
    <location>
        <begin position="83"/>
        <end position="103"/>
    </location>
</feature>
<dbReference type="NCBIfam" id="TIGR01352">
    <property type="entry name" value="tonB_Cterm"/>
    <property type="match status" value="1"/>
</dbReference>
<dbReference type="GO" id="GO:0031992">
    <property type="term" value="F:energy transducer activity"/>
    <property type="evidence" value="ECO:0007669"/>
    <property type="project" value="InterPro"/>
</dbReference>
<evidence type="ECO:0000256" key="8">
    <source>
        <dbReference type="ARBA" id="ARBA00022989"/>
    </source>
</evidence>
<dbReference type="GO" id="GO:0015031">
    <property type="term" value="P:protein transport"/>
    <property type="evidence" value="ECO:0007669"/>
    <property type="project" value="UniProtKB-KW"/>
</dbReference>
<comment type="caution">
    <text evidence="13">The sequence shown here is derived from an EMBL/GenBank/DDBJ whole genome shotgun (WGS) entry which is preliminary data.</text>
</comment>
<keyword evidence="3" id="KW-0813">Transport</keyword>
<dbReference type="Proteomes" id="UP000247973">
    <property type="component" value="Unassembled WGS sequence"/>
</dbReference>
<keyword evidence="7" id="KW-0653">Protein transport</keyword>
<sequence length="277" mass="30596">MARNIQLNSSDWCDIVFTGKNKTYGAYALRQSSSKRHLLAFFIVVIFVGIVAGLPSLLNAVNPPKVVDAGLVGPYIIGEYEDTEEQEQPIVEPSTTPPPPPIIDSQRFTPPAITADDMVDESRELLSQQELNESSSLITTVTVETGNSVGIDPGELQREQRLITNQPPQEPNQIHDIVEVMPQFPGGMSELMRYLGANIKYPTIAAENDIEGRVVLKFVVGKDGTISNIQVIRPLDPSCDKEAVRVVKMMSKWIPGMQNGHPVAVYFTLPVLFKLQR</sequence>
<dbReference type="RefSeq" id="WP_170120042.1">
    <property type="nucleotide sequence ID" value="NZ_QICL01000010.1"/>
</dbReference>
<dbReference type="PANTHER" id="PTHR33446">
    <property type="entry name" value="PROTEIN TONB-RELATED"/>
    <property type="match status" value="1"/>
</dbReference>
<dbReference type="InterPro" id="IPR003538">
    <property type="entry name" value="TonB"/>
</dbReference>
<comment type="similarity">
    <text evidence="2">Belongs to the TonB family.</text>
</comment>
<evidence type="ECO:0000313" key="14">
    <source>
        <dbReference type="Proteomes" id="UP000247973"/>
    </source>
</evidence>
<dbReference type="InterPro" id="IPR037682">
    <property type="entry name" value="TonB_C"/>
</dbReference>
<dbReference type="GO" id="GO:0015891">
    <property type="term" value="P:siderophore transport"/>
    <property type="evidence" value="ECO:0007669"/>
    <property type="project" value="InterPro"/>
</dbReference>
<accession>A0A2V3PQI4</accession>
<name>A0A2V3PQI4_9BACT</name>
<evidence type="ECO:0000256" key="3">
    <source>
        <dbReference type="ARBA" id="ARBA00022448"/>
    </source>
</evidence>
<dbReference type="GO" id="GO:0055085">
    <property type="term" value="P:transmembrane transport"/>
    <property type="evidence" value="ECO:0007669"/>
    <property type="project" value="InterPro"/>
</dbReference>
<evidence type="ECO:0000313" key="13">
    <source>
        <dbReference type="EMBL" id="PXV64372.1"/>
    </source>
</evidence>
<keyword evidence="6 11" id="KW-0812">Transmembrane</keyword>
<evidence type="ECO:0000256" key="9">
    <source>
        <dbReference type="ARBA" id="ARBA00023136"/>
    </source>
</evidence>
<keyword evidence="5" id="KW-0997">Cell inner membrane</keyword>
<evidence type="ECO:0000256" key="10">
    <source>
        <dbReference type="SAM" id="MobiDB-lite"/>
    </source>
</evidence>
<dbReference type="EMBL" id="QICL01000010">
    <property type="protein sequence ID" value="PXV64372.1"/>
    <property type="molecule type" value="Genomic_DNA"/>
</dbReference>
<dbReference type="GO" id="GO:0030288">
    <property type="term" value="C:outer membrane-bounded periplasmic space"/>
    <property type="evidence" value="ECO:0007669"/>
    <property type="project" value="InterPro"/>
</dbReference>
<evidence type="ECO:0000259" key="12">
    <source>
        <dbReference type="PROSITE" id="PS52015"/>
    </source>
</evidence>
<keyword evidence="9 11" id="KW-0472">Membrane</keyword>
<evidence type="ECO:0000256" key="2">
    <source>
        <dbReference type="ARBA" id="ARBA00006555"/>
    </source>
</evidence>
<dbReference type="FunFam" id="3.30.1150.10:FF:000002">
    <property type="entry name" value="Energy transducer TonB"/>
    <property type="match status" value="1"/>
</dbReference>
<dbReference type="PRINTS" id="PR01374">
    <property type="entry name" value="TONBPROTEIN"/>
</dbReference>
<dbReference type="PROSITE" id="PS52015">
    <property type="entry name" value="TONB_CTD"/>
    <property type="match status" value="1"/>
</dbReference>
<evidence type="ECO:0000256" key="1">
    <source>
        <dbReference type="ARBA" id="ARBA00004383"/>
    </source>
</evidence>
<dbReference type="AlphaFoldDB" id="A0A2V3PQI4"/>
<proteinExistence type="inferred from homology"/>
<protein>
    <submittedName>
        <fullName evidence="13">Protein TonB</fullName>
    </submittedName>
</protein>
<evidence type="ECO:0000256" key="7">
    <source>
        <dbReference type="ARBA" id="ARBA00022927"/>
    </source>
</evidence>
<dbReference type="SUPFAM" id="SSF74653">
    <property type="entry name" value="TolA/TonB C-terminal domain"/>
    <property type="match status" value="1"/>
</dbReference>
<gene>
    <name evidence="13" type="ORF">CLV62_11015</name>
</gene>